<dbReference type="CDD" id="cd00616">
    <property type="entry name" value="AHBA_syn"/>
    <property type="match status" value="1"/>
</dbReference>
<protein>
    <submittedName>
        <fullName evidence="6">dTDP-4-amino-4,6-dideoxygalactose transaminase</fullName>
    </submittedName>
</protein>
<dbReference type="GO" id="GO:0030170">
    <property type="term" value="F:pyridoxal phosphate binding"/>
    <property type="evidence" value="ECO:0007669"/>
    <property type="project" value="TreeGrafter"/>
</dbReference>
<reference evidence="7" key="1">
    <citation type="submission" date="2017-02" db="EMBL/GenBank/DDBJ databases">
        <authorList>
            <person name="Varghese N."/>
            <person name="Submissions S."/>
        </authorList>
    </citation>
    <scope>NUCLEOTIDE SEQUENCE [LARGE SCALE GENOMIC DNA]</scope>
    <source>
        <strain evidence="7">DSM 22270</strain>
    </source>
</reference>
<evidence type="ECO:0000256" key="2">
    <source>
        <dbReference type="ARBA" id="ARBA00037999"/>
    </source>
</evidence>
<feature type="modified residue" description="N6-(pyridoxal phosphate)lysine" evidence="4">
    <location>
        <position position="185"/>
    </location>
</feature>
<keyword evidence="7" id="KW-1185">Reference proteome</keyword>
<dbReference type="InterPro" id="IPR015421">
    <property type="entry name" value="PyrdxlP-dep_Trfase_major"/>
</dbReference>
<dbReference type="GO" id="GO:0008483">
    <property type="term" value="F:transaminase activity"/>
    <property type="evidence" value="ECO:0007669"/>
    <property type="project" value="TreeGrafter"/>
</dbReference>
<dbReference type="InterPro" id="IPR015422">
    <property type="entry name" value="PyrdxlP-dep_Trfase_small"/>
</dbReference>
<dbReference type="InterPro" id="IPR015424">
    <property type="entry name" value="PyrdxlP-dep_Trfase"/>
</dbReference>
<evidence type="ECO:0000256" key="1">
    <source>
        <dbReference type="ARBA" id="ARBA00022898"/>
    </source>
</evidence>
<dbReference type="Gene3D" id="3.40.640.10">
    <property type="entry name" value="Type I PLP-dependent aspartate aminotransferase-like (Major domain)"/>
    <property type="match status" value="1"/>
</dbReference>
<dbReference type="EMBL" id="FUZA01000006">
    <property type="protein sequence ID" value="SKC08906.1"/>
    <property type="molecule type" value="Genomic_DNA"/>
</dbReference>
<dbReference type="Proteomes" id="UP000190897">
    <property type="component" value="Unassembled WGS sequence"/>
</dbReference>
<feature type="active site" description="Proton acceptor" evidence="3">
    <location>
        <position position="185"/>
    </location>
</feature>
<evidence type="ECO:0000256" key="4">
    <source>
        <dbReference type="PIRSR" id="PIRSR000390-2"/>
    </source>
</evidence>
<dbReference type="SUPFAM" id="SSF53383">
    <property type="entry name" value="PLP-dependent transferases"/>
    <property type="match status" value="1"/>
</dbReference>
<dbReference type="RefSeq" id="WP_082216580.1">
    <property type="nucleotide sequence ID" value="NZ_FUZA01000006.1"/>
</dbReference>
<dbReference type="InterPro" id="IPR000653">
    <property type="entry name" value="DegT/StrS_aminotransferase"/>
</dbReference>
<comment type="similarity">
    <text evidence="2 5">Belongs to the DegT/DnrJ/EryC1 family.</text>
</comment>
<keyword evidence="1 4" id="KW-0663">Pyridoxal phosphate</keyword>
<dbReference type="PIRSF" id="PIRSF000390">
    <property type="entry name" value="PLP_StrS"/>
    <property type="match status" value="1"/>
</dbReference>
<dbReference type="GO" id="GO:0000271">
    <property type="term" value="P:polysaccharide biosynthetic process"/>
    <property type="evidence" value="ECO:0007669"/>
    <property type="project" value="TreeGrafter"/>
</dbReference>
<evidence type="ECO:0000313" key="6">
    <source>
        <dbReference type="EMBL" id="SKC08906.1"/>
    </source>
</evidence>
<proteinExistence type="inferred from homology"/>
<evidence type="ECO:0000256" key="3">
    <source>
        <dbReference type="PIRSR" id="PIRSR000390-1"/>
    </source>
</evidence>
<organism evidence="6 7">
    <name type="scientific">Dyadobacter psychrophilus</name>
    <dbReference type="NCBI Taxonomy" id="651661"/>
    <lineage>
        <taxon>Bacteria</taxon>
        <taxon>Pseudomonadati</taxon>
        <taxon>Bacteroidota</taxon>
        <taxon>Cytophagia</taxon>
        <taxon>Cytophagales</taxon>
        <taxon>Spirosomataceae</taxon>
        <taxon>Dyadobacter</taxon>
    </lineage>
</organism>
<gene>
    <name evidence="6" type="ORF">SAMN05660293_04061</name>
</gene>
<dbReference type="AlphaFoldDB" id="A0A1T5GKJ1"/>
<evidence type="ECO:0000313" key="7">
    <source>
        <dbReference type="Proteomes" id="UP000190897"/>
    </source>
</evidence>
<dbReference type="PANTHER" id="PTHR30244">
    <property type="entry name" value="TRANSAMINASE"/>
    <property type="match status" value="1"/>
</dbReference>
<sequence length="365" mass="41116">MIPFLDLNEVNAPYLKAIEEASLRVVRSGWYILGNELKSFENAFANYCNAAYCVGVANGLDAITLILMAYEFPEDSEVIVPANTYIASVLPVAYLGFRPIFVEPDPFTMLLDPERIAEKISSKTRAVIAVDLYGRSCEMEPIMKLARQHGLKVITDAAQAHGAIYNNKKTGSIADATAFSFYPTKNLGALGDAGAITTSDEALAEKIRYLRNYGSLVRYKNDYQGVNSRLDEIQAAILNVKLPFLDLENDRRRAIAARYLSEIQLENLILPPADRINDDAWHLFVIRHPNRSGLIAYLDANGIQTNVHYPLPIHKQQAFREFYDMHLPITERIHEEVISLPLNGVLTDEEVIYIIQTVNQFDYQQ</sequence>
<dbReference type="OrthoDB" id="9804264at2"/>
<dbReference type="Pfam" id="PF01041">
    <property type="entry name" value="DegT_DnrJ_EryC1"/>
    <property type="match status" value="1"/>
</dbReference>
<name>A0A1T5GKJ1_9BACT</name>
<accession>A0A1T5GKJ1</accession>
<evidence type="ECO:0000256" key="5">
    <source>
        <dbReference type="RuleBase" id="RU004508"/>
    </source>
</evidence>
<dbReference type="Gene3D" id="3.90.1150.10">
    <property type="entry name" value="Aspartate Aminotransferase, domain 1"/>
    <property type="match status" value="1"/>
</dbReference>
<dbReference type="PANTHER" id="PTHR30244:SF36">
    <property type="entry name" value="3-OXO-GLUCOSE-6-PHOSPHATE:GLUTAMATE AMINOTRANSFERASE"/>
    <property type="match status" value="1"/>
</dbReference>
<dbReference type="STRING" id="651661.SAMN05660293_04061"/>